<keyword evidence="4" id="KW-1185">Reference proteome</keyword>
<dbReference type="Gene3D" id="2.70.98.70">
    <property type="match status" value="1"/>
</dbReference>
<dbReference type="Pfam" id="PF07940">
    <property type="entry name" value="Hepar_II_III_C"/>
    <property type="match status" value="1"/>
</dbReference>
<organism evidence="3 4">
    <name type="scientific">Nitratireductor thuwali</name>
    <dbReference type="NCBI Taxonomy" id="2267699"/>
    <lineage>
        <taxon>Bacteria</taxon>
        <taxon>Pseudomonadati</taxon>
        <taxon>Pseudomonadota</taxon>
        <taxon>Alphaproteobacteria</taxon>
        <taxon>Hyphomicrobiales</taxon>
        <taxon>Phyllobacteriaceae</taxon>
        <taxon>Nitratireductor</taxon>
    </lineage>
</organism>
<dbReference type="InterPro" id="IPR012480">
    <property type="entry name" value="Hepar_II_III_C"/>
</dbReference>
<evidence type="ECO:0000313" key="4">
    <source>
        <dbReference type="Proteomes" id="UP001342418"/>
    </source>
</evidence>
<dbReference type="Proteomes" id="UP001342418">
    <property type="component" value="Chromosome"/>
</dbReference>
<sequence length="570" mass="62846">MDGIGSQAPQLWGLAARQAWRRLRRRLRAGPAYRWRYSGRTPERLLIAPPDLRLADPEIAREIYHGRFLLSGHLVETGGQSPFNLQIRHQGWLEGLHGFRWLRHLNAAHSELASANARALVADWIAAHGKRISGYAWTPGVTARRIIAWLQHSAVVLQGADLAFYRQYLKMLAIQVRYLRSVAAEMPDGEEKLRARVALAFAALSLPTSVSALRAATRHLSAELERQILPDGGHISRNPRAVMELLADLLPLRQTYANQAEPPPDQLVGAVERMLPALRFFRHRDGSLARFNGMGVTIHDRVAAILRHDDTGGAALLHAPHSGYDRLALGDTTVLADTAAPPVPELSYMAHAGCLSFEMSSGRHQFIVNCGVDSFGAEAFRPLARATAAHSTATVDDTSQARFALPPGWDDWVGTPLIAGPRDVQCRRSDAEGVHAFVASHDGYASRFGIIHERELALLQGGNLLQGADRFHRPNGSVPAPGHTAALRFHIHPDIELYRDDEDRLILTGDNTDTWLFSCEGCMAVVEESIFFAAIAGPCRSRQIVLHIQPAETPEIRWHFLRTNAIAGTA</sequence>
<dbReference type="EMBL" id="CP030941">
    <property type="protein sequence ID" value="UUP17451.1"/>
    <property type="molecule type" value="Genomic_DNA"/>
</dbReference>
<evidence type="ECO:0000259" key="2">
    <source>
        <dbReference type="Pfam" id="PF07940"/>
    </source>
</evidence>
<gene>
    <name evidence="3" type="ORF">NTH_01917</name>
</gene>
<accession>A0ABY5MJY8</accession>
<proteinExistence type="predicted"/>
<feature type="domain" description="Heparinase II/III-like C-terminal" evidence="2">
    <location>
        <begin position="313"/>
        <end position="558"/>
    </location>
</feature>
<comment type="subcellular location">
    <subcellularLocation>
        <location evidence="1">Cell envelope</location>
    </subcellularLocation>
</comment>
<dbReference type="InterPro" id="IPR008929">
    <property type="entry name" value="Chondroitin_lyas"/>
</dbReference>
<name>A0ABY5MJY8_9HYPH</name>
<reference evidence="3 4" key="1">
    <citation type="submission" date="2018-07" db="EMBL/GenBank/DDBJ databases">
        <title>Genome sequence of Nitratireductor thuwali#1536.</title>
        <authorList>
            <person name="Michoud G."/>
            <person name="Merlino G."/>
            <person name="Sefrji F.O."/>
            <person name="Daffonchio D."/>
        </authorList>
    </citation>
    <scope>NUCLEOTIDE SEQUENCE [LARGE SCALE GENOMIC DNA]</scope>
    <source>
        <strain evidence="4">Nit1536</strain>
    </source>
</reference>
<evidence type="ECO:0000313" key="3">
    <source>
        <dbReference type="EMBL" id="UUP17451.1"/>
    </source>
</evidence>
<protein>
    <recommendedName>
        <fullName evidence="2">Heparinase II/III-like C-terminal domain-containing protein</fullName>
    </recommendedName>
</protein>
<dbReference type="Gene3D" id="1.50.10.100">
    <property type="entry name" value="Chondroitin AC/alginate lyase"/>
    <property type="match status" value="1"/>
</dbReference>
<evidence type="ECO:0000256" key="1">
    <source>
        <dbReference type="ARBA" id="ARBA00004196"/>
    </source>
</evidence>